<feature type="region of interest" description="Disordered" evidence="1">
    <location>
        <begin position="78"/>
        <end position="124"/>
    </location>
</feature>
<gene>
    <name evidence="2" type="ORF">Glove_82g71</name>
</gene>
<evidence type="ECO:0000313" key="3">
    <source>
        <dbReference type="Proteomes" id="UP000266861"/>
    </source>
</evidence>
<proteinExistence type="predicted"/>
<feature type="compositionally biased region" description="Basic and acidic residues" evidence="1">
    <location>
        <begin position="78"/>
        <end position="89"/>
    </location>
</feature>
<comment type="caution">
    <text evidence="2">The sequence shown here is derived from an EMBL/GenBank/DDBJ whole genome shotgun (WGS) entry which is preliminary data.</text>
</comment>
<dbReference type="EMBL" id="PQFF01000078">
    <property type="protein sequence ID" value="RHZ84426.1"/>
    <property type="molecule type" value="Genomic_DNA"/>
</dbReference>
<evidence type="ECO:0000256" key="1">
    <source>
        <dbReference type="SAM" id="MobiDB-lite"/>
    </source>
</evidence>
<feature type="compositionally biased region" description="Basic and acidic residues" evidence="1">
    <location>
        <begin position="106"/>
        <end position="124"/>
    </location>
</feature>
<reference evidence="2 3" key="1">
    <citation type="submission" date="2018-08" db="EMBL/GenBank/DDBJ databases">
        <title>Genome and evolution of the arbuscular mycorrhizal fungus Diversispora epigaea (formerly Glomus versiforme) and its bacterial endosymbionts.</title>
        <authorList>
            <person name="Sun X."/>
            <person name="Fei Z."/>
            <person name="Harrison M."/>
        </authorList>
    </citation>
    <scope>NUCLEOTIDE SEQUENCE [LARGE SCALE GENOMIC DNA]</scope>
    <source>
        <strain evidence="2 3">IT104</strain>
    </source>
</reference>
<organism evidence="2 3">
    <name type="scientific">Diversispora epigaea</name>
    <dbReference type="NCBI Taxonomy" id="1348612"/>
    <lineage>
        <taxon>Eukaryota</taxon>
        <taxon>Fungi</taxon>
        <taxon>Fungi incertae sedis</taxon>
        <taxon>Mucoromycota</taxon>
        <taxon>Glomeromycotina</taxon>
        <taxon>Glomeromycetes</taxon>
        <taxon>Diversisporales</taxon>
        <taxon>Diversisporaceae</taxon>
        <taxon>Diversispora</taxon>
    </lineage>
</organism>
<keyword evidence="3" id="KW-1185">Reference proteome</keyword>
<evidence type="ECO:0000313" key="2">
    <source>
        <dbReference type="EMBL" id="RHZ84426.1"/>
    </source>
</evidence>
<sequence>MIYSYFKNTDCKDWDVSNFYRYWIRDHKESLGNLNYQKVNDKLIKSPKDIIALSSTSEEIRKAQSLLKKAKATKPFEGEFDQCHMETHRNYKREKTKSSIDNNNEEPPKKRPRKQDLMEKVDLI</sequence>
<dbReference type="Proteomes" id="UP000266861">
    <property type="component" value="Unassembled WGS sequence"/>
</dbReference>
<dbReference type="AlphaFoldDB" id="A0A397JEN6"/>
<accession>A0A397JEN6</accession>
<protein>
    <submittedName>
        <fullName evidence="2">Uncharacterized protein</fullName>
    </submittedName>
</protein>
<name>A0A397JEN6_9GLOM</name>